<evidence type="ECO:0000313" key="4">
    <source>
        <dbReference type="Proteomes" id="UP001163947"/>
    </source>
</evidence>
<dbReference type="EMBL" id="CP106982">
    <property type="protein sequence ID" value="UYF91735.1"/>
    <property type="molecule type" value="Genomic_DNA"/>
</dbReference>
<reference evidence="1" key="2">
    <citation type="submission" date="2019-10" db="EMBL/GenBank/DDBJ databases">
        <title>Draft genome sequence of Rhodococcus aetherivorans JCM 14343.</title>
        <authorList>
            <person name="Inoue D."/>
            <person name="Nakazawa M."/>
            <person name="Yamamoto N."/>
            <person name="Sei K."/>
            <person name="Ike M."/>
        </authorList>
    </citation>
    <scope>NUCLEOTIDE SEQUENCE</scope>
    <source>
        <strain evidence="1">JCM 14343</strain>
    </source>
</reference>
<keyword evidence="3" id="KW-1185">Reference proteome</keyword>
<reference evidence="2" key="3">
    <citation type="submission" date="2022-09" db="EMBL/GenBank/DDBJ databases">
        <title>The genome sequence of Rhodococcus aetherivorans N1.</title>
        <authorList>
            <person name="Jiang W."/>
        </authorList>
    </citation>
    <scope>NUCLEOTIDE SEQUENCE</scope>
    <source>
        <strain evidence="2">N1</strain>
    </source>
</reference>
<sequence>MDPQSAGRIARALELIHSVGYFAPEVDAALGDTGLEAGRMRYFAARSAALGAVGAGVVTATFYNFSPRLVASAIPHAWRLATPEAVVAARLRGIDESLARILGPEVLDSPEMREAADLAASAARAVPGPEGRPLYAGHADLPWPDAPHLILWHALTLLREYRGDGHVAALQTAGLTGIEALVTHTAAGIGFSEDFARARRGWSKEEWADAETALRSRGLLDRSGALTDEGFEVRELVEDLTDDLAAVPWAALGEDKADRLTELALPWRDAIVESGVFPAQMFGPRYGDAR</sequence>
<dbReference type="GeneID" id="83621626"/>
<protein>
    <submittedName>
        <fullName evidence="2">Uncharacterized protein</fullName>
    </submittedName>
</protein>
<organism evidence="2 4">
    <name type="scientific">Rhodococcus aetherivorans</name>
    <dbReference type="NCBI Taxonomy" id="191292"/>
    <lineage>
        <taxon>Bacteria</taxon>
        <taxon>Bacillati</taxon>
        <taxon>Actinomycetota</taxon>
        <taxon>Actinomycetes</taxon>
        <taxon>Mycobacteriales</taxon>
        <taxon>Nocardiaceae</taxon>
        <taxon>Rhodococcus</taxon>
    </lineage>
</organism>
<accession>N1MF38</accession>
<evidence type="ECO:0000313" key="2">
    <source>
        <dbReference type="EMBL" id="UYF91735.1"/>
    </source>
</evidence>
<name>A0A059MPR3_9NOCA</name>
<reference evidence="1 3" key="1">
    <citation type="journal article" date="2018" name="Biodegradation">
        <title>1,4-Dioxane degradation characteristics of Rhodococcus aetherivorans JCM 14343.</title>
        <authorList>
            <person name="Inoue D."/>
            <person name="Tsunoda T."/>
            <person name="Yamamoto N."/>
            <person name="Ike M."/>
            <person name="Sei K."/>
        </authorList>
    </citation>
    <scope>NUCLEOTIDE SEQUENCE [LARGE SCALE GENOMIC DNA]</scope>
    <source>
        <strain evidence="1 3">JCM 14343</strain>
    </source>
</reference>
<accession>A0A059MPR3</accession>
<dbReference type="KEGG" id="rav:AAT18_14615"/>
<gene>
    <name evidence="2" type="ORF">OCS65_14375</name>
    <name evidence="1" type="ORF">RAJCM14343_1578</name>
</gene>
<dbReference type="Proteomes" id="UP001163947">
    <property type="component" value="Chromosome"/>
</dbReference>
<accession>A0A0F6VJF0</accession>
<proteinExistence type="predicted"/>
<dbReference type="InterPro" id="IPR054058">
    <property type="entry name" value="HTH_67"/>
</dbReference>
<evidence type="ECO:0000313" key="1">
    <source>
        <dbReference type="EMBL" id="GES36327.1"/>
    </source>
</evidence>
<dbReference type="EMBL" id="BLAH01000060">
    <property type="protein sequence ID" value="GES36327.1"/>
    <property type="molecule type" value="Genomic_DNA"/>
</dbReference>
<dbReference type="RefSeq" id="WP_006948091.1">
    <property type="nucleotide sequence ID" value="NZ_BAAAYP010000003.1"/>
</dbReference>
<evidence type="ECO:0000313" key="3">
    <source>
        <dbReference type="Proteomes" id="UP000325466"/>
    </source>
</evidence>
<dbReference type="AlphaFoldDB" id="A0A059MPR3"/>
<dbReference type="Pfam" id="PF21863">
    <property type="entry name" value="HTH_67"/>
    <property type="match status" value="1"/>
</dbReference>
<dbReference type="NCBIfam" id="NF047719">
    <property type="entry name" value="SCO6745_fam_HTH"/>
    <property type="match status" value="1"/>
</dbReference>
<dbReference type="Proteomes" id="UP000325466">
    <property type="component" value="Unassembled WGS sequence"/>
</dbReference>